<dbReference type="InterPro" id="IPR014001">
    <property type="entry name" value="Helicase_ATP-bd"/>
</dbReference>
<dbReference type="GO" id="GO:0016787">
    <property type="term" value="F:hydrolase activity"/>
    <property type="evidence" value="ECO:0007669"/>
    <property type="project" value="UniProtKB-KW"/>
</dbReference>
<dbReference type="STRING" id="1802391.A3D72_03935"/>
<feature type="domain" description="Helicase ATP-binding" evidence="8">
    <location>
        <begin position="1"/>
        <end position="175"/>
    </location>
</feature>
<dbReference type="PANTHER" id="PTHR47964:SF1">
    <property type="entry name" value="ATP-DEPENDENT DNA HELICASE HOMOLOG RECG, CHLOROPLASTIC"/>
    <property type="match status" value="1"/>
</dbReference>
<dbReference type="InterPro" id="IPR001650">
    <property type="entry name" value="Helicase_C-like"/>
</dbReference>
<sequence>MNRLLNGDVGSGKTLVAAIAAWNVARAGKQTAFMVPTEILARQHFRTLSRLLSGTGVRPALLVRSAAETVEGPLSAGTLRERISGGEVDVVVGTHALLEGKVSIPKLALAVIDEQHRFGVEQRRRLREKMEEKRRKGEGKQKEKRMLPHLLSMTATPIPRTMAMTIYGDLDLSVLDEMPPGRTPVETRLLSSGRMAEVEEIIRQAAREGHQSFVICPQIDASDPANDGAGRAGARAAVAEHRRLCQALPDLSVSLLHGRLPAAERERTMAAFAAGEIQALVSTSVVEVGVDIPNATVMVIEEAERFGLAQLHQFRGRVGRGENASLCLLVPGAECGQEGMERLRIAAGTQDGFALAEKDLELRGPGRIFGTEQSGRQADAALLSDPALIIETQEAAGAFLAGDPGLAGHPALRAELKTLGEDVHLE</sequence>
<dbReference type="GO" id="GO:0003678">
    <property type="term" value="F:DNA helicase activity"/>
    <property type="evidence" value="ECO:0007669"/>
    <property type="project" value="TreeGrafter"/>
</dbReference>
<proteinExistence type="predicted"/>
<keyword evidence="3" id="KW-0378">Hydrolase</keyword>
<keyword evidence="2" id="KW-0227">DNA damage</keyword>
<keyword evidence="5" id="KW-0067">ATP-binding</keyword>
<evidence type="ECO:0000256" key="5">
    <source>
        <dbReference type="ARBA" id="ARBA00022840"/>
    </source>
</evidence>
<dbReference type="Gene3D" id="3.40.50.300">
    <property type="entry name" value="P-loop containing nucleotide triphosphate hydrolases"/>
    <property type="match status" value="2"/>
</dbReference>
<keyword evidence="1" id="KW-0547">Nucleotide-binding</keyword>
<evidence type="ECO:0000256" key="3">
    <source>
        <dbReference type="ARBA" id="ARBA00022801"/>
    </source>
</evidence>
<accession>A0A1F7U6X6</accession>
<evidence type="ECO:0000256" key="1">
    <source>
        <dbReference type="ARBA" id="ARBA00022741"/>
    </source>
</evidence>
<dbReference type="AlphaFoldDB" id="A0A1F7U6X6"/>
<dbReference type="Pfam" id="PF00271">
    <property type="entry name" value="Helicase_C"/>
    <property type="match status" value="1"/>
</dbReference>
<evidence type="ECO:0000256" key="6">
    <source>
        <dbReference type="ARBA" id="ARBA00023125"/>
    </source>
</evidence>
<organism evidence="10 11">
    <name type="scientific">Candidatus Uhrbacteria bacterium RIFCSPHIGHO2_02_FULL_57_19</name>
    <dbReference type="NCBI Taxonomy" id="1802391"/>
    <lineage>
        <taxon>Bacteria</taxon>
        <taxon>Candidatus Uhriibacteriota</taxon>
    </lineage>
</organism>
<dbReference type="PANTHER" id="PTHR47964">
    <property type="entry name" value="ATP-DEPENDENT DNA HELICASE HOMOLOG RECG, CHLOROPLASTIC"/>
    <property type="match status" value="1"/>
</dbReference>
<dbReference type="SUPFAM" id="SSF52540">
    <property type="entry name" value="P-loop containing nucleoside triphosphate hydrolases"/>
    <property type="match status" value="1"/>
</dbReference>
<dbReference type="Pfam" id="PF19833">
    <property type="entry name" value="RecG_dom3_C"/>
    <property type="match status" value="1"/>
</dbReference>
<evidence type="ECO:0000256" key="4">
    <source>
        <dbReference type="ARBA" id="ARBA00022806"/>
    </source>
</evidence>
<dbReference type="GO" id="GO:0006281">
    <property type="term" value="P:DNA repair"/>
    <property type="evidence" value="ECO:0007669"/>
    <property type="project" value="UniProtKB-KW"/>
</dbReference>
<dbReference type="GO" id="GO:0005524">
    <property type="term" value="F:ATP binding"/>
    <property type="evidence" value="ECO:0007669"/>
    <property type="project" value="UniProtKB-KW"/>
</dbReference>
<dbReference type="Proteomes" id="UP000176303">
    <property type="component" value="Unassembled WGS sequence"/>
</dbReference>
<dbReference type="InterPro" id="IPR047112">
    <property type="entry name" value="RecG/Mfd"/>
</dbReference>
<evidence type="ECO:0000256" key="7">
    <source>
        <dbReference type="ARBA" id="ARBA00023204"/>
    </source>
</evidence>
<dbReference type="PROSITE" id="PS51192">
    <property type="entry name" value="HELICASE_ATP_BIND_1"/>
    <property type="match status" value="1"/>
</dbReference>
<protein>
    <recommendedName>
        <fullName evidence="12">ATP-dependent DNA helicase RecG</fullName>
    </recommendedName>
</protein>
<dbReference type="PROSITE" id="PS51194">
    <property type="entry name" value="HELICASE_CTER"/>
    <property type="match status" value="1"/>
</dbReference>
<evidence type="ECO:0008006" key="12">
    <source>
        <dbReference type="Google" id="ProtNLM"/>
    </source>
</evidence>
<feature type="domain" description="Helicase C-terminal" evidence="9">
    <location>
        <begin position="197"/>
        <end position="361"/>
    </location>
</feature>
<comment type="caution">
    <text evidence="10">The sequence shown here is derived from an EMBL/GenBank/DDBJ whole genome shotgun (WGS) entry which is preliminary data.</text>
</comment>
<evidence type="ECO:0000313" key="10">
    <source>
        <dbReference type="EMBL" id="OGL74006.1"/>
    </source>
</evidence>
<dbReference type="GO" id="GO:0003677">
    <property type="term" value="F:DNA binding"/>
    <property type="evidence" value="ECO:0007669"/>
    <property type="project" value="UniProtKB-KW"/>
</dbReference>
<keyword evidence="6" id="KW-0238">DNA-binding</keyword>
<keyword evidence="7" id="KW-0234">DNA repair</keyword>
<dbReference type="InterPro" id="IPR011545">
    <property type="entry name" value="DEAD/DEAH_box_helicase_dom"/>
</dbReference>
<name>A0A1F7U6X6_9BACT</name>
<keyword evidence="4" id="KW-0347">Helicase</keyword>
<evidence type="ECO:0000259" key="9">
    <source>
        <dbReference type="PROSITE" id="PS51194"/>
    </source>
</evidence>
<dbReference type="InterPro" id="IPR045562">
    <property type="entry name" value="RecG_dom3_C"/>
</dbReference>
<dbReference type="EMBL" id="MGDZ01000011">
    <property type="protein sequence ID" value="OGL74006.1"/>
    <property type="molecule type" value="Genomic_DNA"/>
</dbReference>
<dbReference type="InterPro" id="IPR027417">
    <property type="entry name" value="P-loop_NTPase"/>
</dbReference>
<evidence type="ECO:0000256" key="2">
    <source>
        <dbReference type="ARBA" id="ARBA00022763"/>
    </source>
</evidence>
<dbReference type="SMART" id="SM00490">
    <property type="entry name" value="HELICc"/>
    <property type="match status" value="1"/>
</dbReference>
<dbReference type="Pfam" id="PF00270">
    <property type="entry name" value="DEAD"/>
    <property type="match status" value="1"/>
</dbReference>
<evidence type="ECO:0000259" key="8">
    <source>
        <dbReference type="PROSITE" id="PS51192"/>
    </source>
</evidence>
<evidence type="ECO:0000313" key="11">
    <source>
        <dbReference type="Proteomes" id="UP000176303"/>
    </source>
</evidence>
<reference evidence="10 11" key="1">
    <citation type="journal article" date="2016" name="Nat. Commun.">
        <title>Thousands of microbial genomes shed light on interconnected biogeochemical processes in an aquifer system.</title>
        <authorList>
            <person name="Anantharaman K."/>
            <person name="Brown C.T."/>
            <person name="Hug L.A."/>
            <person name="Sharon I."/>
            <person name="Castelle C.J."/>
            <person name="Probst A.J."/>
            <person name="Thomas B.C."/>
            <person name="Singh A."/>
            <person name="Wilkins M.J."/>
            <person name="Karaoz U."/>
            <person name="Brodie E.L."/>
            <person name="Williams K.H."/>
            <person name="Hubbard S.S."/>
            <person name="Banfield J.F."/>
        </authorList>
    </citation>
    <scope>NUCLEOTIDE SEQUENCE [LARGE SCALE GENOMIC DNA]</scope>
</reference>
<dbReference type="SMART" id="SM00487">
    <property type="entry name" value="DEXDc"/>
    <property type="match status" value="1"/>
</dbReference>
<gene>
    <name evidence="10" type="ORF">A3D72_03935</name>
</gene>